<dbReference type="Proteomes" id="UP000800093">
    <property type="component" value="Unassembled WGS sequence"/>
</dbReference>
<reference evidence="2" key="1">
    <citation type="journal article" date="2020" name="Stud. Mycol.">
        <title>101 Dothideomycetes genomes: A test case for predicting lifestyles and emergence of pathogens.</title>
        <authorList>
            <person name="Haridas S."/>
            <person name="Albert R."/>
            <person name="Binder M."/>
            <person name="Bloem J."/>
            <person name="LaButti K."/>
            <person name="Salamov A."/>
            <person name="Andreopoulos B."/>
            <person name="Baker S."/>
            <person name="Barry K."/>
            <person name="Bills G."/>
            <person name="Bluhm B."/>
            <person name="Cannon C."/>
            <person name="Castanera R."/>
            <person name="Culley D."/>
            <person name="Daum C."/>
            <person name="Ezra D."/>
            <person name="Gonzalez J."/>
            <person name="Henrissat B."/>
            <person name="Kuo A."/>
            <person name="Liang C."/>
            <person name="Lipzen A."/>
            <person name="Lutzoni F."/>
            <person name="Magnuson J."/>
            <person name="Mondo S."/>
            <person name="Nolan M."/>
            <person name="Ohm R."/>
            <person name="Pangilinan J."/>
            <person name="Park H.-J."/>
            <person name="Ramirez L."/>
            <person name="Alfaro M."/>
            <person name="Sun H."/>
            <person name="Tritt A."/>
            <person name="Yoshinaga Y."/>
            <person name="Zwiers L.-H."/>
            <person name="Turgeon B."/>
            <person name="Goodwin S."/>
            <person name="Spatafora J."/>
            <person name="Crous P."/>
            <person name="Grigoriev I."/>
        </authorList>
    </citation>
    <scope>NUCLEOTIDE SEQUENCE [LARGE SCALE GENOMIC DNA]</scope>
    <source>
        <strain evidence="2">CBS 304.66</strain>
    </source>
</reference>
<gene>
    <name evidence="1" type="ORF">CC78DRAFT_585540</name>
</gene>
<dbReference type="AlphaFoldDB" id="A0A9P4JZF4"/>
<organism evidence="1 2">
    <name type="scientific">Lojkania enalia</name>
    <dbReference type="NCBI Taxonomy" id="147567"/>
    <lineage>
        <taxon>Eukaryota</taxon>
        <taxon>Fungi</taxon>
        <taxon>Dikarya</taxon>
        <taxon>Ascomycota</taxon>
        <taxon>Pezizomycotina</taxon>
        <taxon>Dothideomycetes</taxon>
        <taxon>Pleosporomycetidae</taxon>
        <taxon>Pleosporales</taxon>
        <taxon>Pleosporales incertae sedis</taxon>
        <taxon>Lojkania</taxon>
    </lineage>
</organism>
<proteinExistence type="predicted"/>
<dbReference type="Gene3D" id="3.20.20.100">
    <property type="entry name" value="NADP-dependent oxidoreductase domain"/>
    <property type="match status" value="1"/>
</dbReference>
<comment type="caution">
    <text evidence="1">The sequence shown here is derived from an EMBL/GenBank/DDBJ whole genome shotgun (WGS) entry which is preliminary data.</text>
</comment>
<name>A0A9P4JZF4_9PLEO</name>
<keyword evidence="2" id="KW-1185">Reference proteome</keyword>
<dbReference type="InterPro" id="IPR036812">
    <property type="entry name" value="NAD(P)_OxRdtase_dom_sf"/>
</dbReference>
<protein>
    <submittedName>
        <fullName evidence="1">Uncharacterized protein</fullName>
    </submittedName>
</protein>
<dbReference type="SUPFAM" id="SSF51430">
    <property type="entry name" value="NAD(P)-linked oxidoreductase"/>
    <property type="match status" value="1"/>
</dbReference>
<evidence type="ECO:0000313" key="2">
    <source>
        <dbReference type="Proteomes" id="UP000800093"/>
    </source>
</evidence>
<dbReference type="EMBL" id="ML986698">
    <property type="protein sequence ID" value="KAF2259777.1"/>
    <property type="molecule type" value="Genomic_DNA"/>
</dbReference>
<evidence type="ECO:0000313" key="1">
    <source>
        <dbReference type="EMBL" id="KAF2259777.1"/>
    </source>
</evidence>
<accession>A0A9P4JZF4</accession>
<sequence>MGRDGEDARQGLTKAIGVANFSTMNLEKLLKTSKVIRSRQSGNALSIAALGQAQLVLQVARYPLDGLRTARWHEIDLAHASNWVCRGWNVILKRVAEKRAHANPQIFPLGDTEVAELNRLPKTEGRRFIRSNWEIAIFHNDEDDDGVVV</sequence>